<sequence length="254" mass="27500">MRFRRRTSLSVALALLVAACSAGPAEETAPAKPRLGLFSTLPIYWGEGDVAALIDSGAEPDWVRAELEARYDLVPLDTLEPDALAGIDRVILAQPRALAPSENVSFDQWLAAGGEALIFADPMLTRHSEYPIGDRRRPQDVVLLSPLFDYWGLELTFDETQPGEERVLPVAGLPVPVRLHGRFVRNDSGAEKRTCTTHDEGLVARCAVGQGTALVLADAALLDWDGSAPVPERRKDALQALLGGFGARESLPRD</sequence>
<dbReference type="EMBL" id="JYNE01000026">
    <property type="protein sequence ID" value="KNH01431.1"/>
    <property type="molecule type" value="Genomic_DNA"/>
</dbReference>
<comment type="caution">
    <text evidence="3">The sequence shown here is derived from an EMBL/GenBank/DDBJ whole genome shotgun (WGS) entry which is preliminary data.</text>
</comment>
<keyword evidence="1" id="KW-0732">Signal</keyword>
<dbReference type="AlphaFoldDB" id="A0A0L1KBZ7"/>
<protein>
    <submittedName>
        <fullName evidence="3">Abc transporter</fullName>
    </submittedName>
</protein>
<evidence type="ECO:0000259" key="2">
    <source>
        <dbReference type="Pfam" id="PF09822"/>
    </source>
</evidence>
<feature type="domain" description="ABC-type uncharacterised transport system" evidence="2">
    <location>
        <begin position="42"/>
        <end position="158"/>
    </location>
</feature>
<dbReference type="STRING" id="1306953.J121_562"/>
<evidence type="ECO:0000313" key="4">
    <source>
        <dbReference type="Proteomes" id="UP000037446"/>
    </source>
</evidence>
<gene>
    <name evidence="3" type="ORF">J121_562</name>
</gene>
<dbReference type="Proteomes" id="UP000037446">
    <property type="component" value="Unassembled WGS sequence"/>
</dbReference>
<name>A0A0L1KBZ7_9SPHN</name>
<accession>A0A0L1KBZ7</accession>
<dbReference type="InterPro" id="IPR019196">
    <property type="entry name" value="ABC_transp_unknown"/>
</dbReference>
<evidence type="ECO:0000313" key="3">
    <source>
        <dbReference type="EMBL" id="KNH01431.1"/>
    </source>
</evidence>
<organism evidence="3 4">
    <name type="scientific">Qipengyuania citrea LAMA 915</name>
    <dbReference type="NCBI Taxonomy" id="1306953"/>
    <lineage>
        <taxon>Bacteria</taxon>
        <taxon>Pseudomonadati</taxon>
        <taxon>Pseudomonadota</taxon>
        <taxon>Alphaproteobacteria</taxon>
        <taxon>Sphingomonadales</taxon>
        <taxon>Erythrobacteraceae</taxon>
        <taxon>Qipengyuania</taxon>
    </lineage>
</organism>
<feature type="chain" id="PRO_5005554733" evidence="1">
    <location>
        <begin position="25"/>
        <end position="254"/>
    </location>
</feature>
<evidence type="ECO:0000256" key="1">
    <source>
        <dbReference type="SAM" id="SignalP"/>
    </source>
</evidence>
<feature type="signal peptide" evidence="1">
    <location>
        <begin position="1"/>
        <end position="24"/>
    </location>
</feature>
<reference evidence="3" key="1">
    <citation type="submission" date="2015-02" db="EMBL/GenBank/DDBJ databases">
        <authorList>
            <person name="Chooi Y.-H."/>
        </authorList>
    </citation>
    <scope>NUCLEOTIDE SEQUENCE [LARGE SCALE GENOMIC DNA]</scope>
    <source>
        <strain evidence="3">LAMA 915</strain>
    </source>
</reference>
<dbReference type="Pfam" id="PF09822">
    <property type="entry name" value="ABC_transp_aux"/>
    <property type="match status" value="1"/>
</dbReference>
<proteinExistence type="predicted"/>
<dbReference type="PROSITE" id="PS51257">
    <property type="entry name" value="PROKAR_LIPOPROTEIN"/>
    <property type="match status" value="1"/>
</dbReference>
<dbReference type="PATRIC" id="fig|1306953.7.peg.569"/>
<dbReference type="RefSeq" id="WP_050600746.1">
    <property type="nucleotide sequence ID" value="NZ_JYNE01000026.1"/>
</dbReference>